<proteinExistence type="predicted"/>
<evidence type="ECO:0000313" key="1">
    <source>
        <dbReference type="EMBL" id="WUR14465.1"/>
    </source>
</evidence>
<dbReference type="InterPro" id="IPR049457">
    <property type="entry name" value="Emfourin"/>
</dbReference>
<organism evidence="1 2">
    <name type="scientific">[Empedobacter] haloabium</name>
    <dbReference type="NCBI Taxonomy" id="592317"/>
    <lineage>
        <taxon>Bacteria</taxon>
        <taxon>Pseudomonadati</taxon>
        <taxon>Pseudomonadota</taxon>
        <taxon>Betaproteobacteria</taxon>
        <taxon>Burkholderiales</taxon>
        <taxon>Oxalobacteraceae</taxon>
        <taxon>Telluria group</taxon>
        <taxon>Telluria group incertae sedis</taxon>
    </lineage>
</organism>
<gene>
    <name evidence="1" type="ORF">E7V67_005000</name>
</gene>
<accession>A0ABZ1UNZ7</accession>
<name>A0ABZ1UNZ7_9BURK</name>
<dbReference type="EMBL" id="CP136508">
    <property type="protein sequence ID" value="WUR14465.1"/>
    <property type="molecule type" value="Genomic_DNA"/>
</dbReference>
<dbReference type="Proteomes" id="UP000321323">
    <property type="component" value="Chromosome"/>
</dbReference>
<reference evidence="1 2" key="1">
    <citation type="journal article" date="2019" name="Int. J. Syst. Evol. Microbiol.">
        <title>The Draft Whole-Genome Sequence of the Antibiotic Producer Empedobacter haloabium ATCC 31962 Provides Indications for Its Taxonomic Reclassification.</title>
        <authorList>
            <person name="Miess H."/>
            <person name="Arlt P."/>
            <person name="Apel A.K."/>
            <person name="Weber T."/>
            <person name="Nieselt K."/>
            <person name="Hanssen F."/>
            <person name="Czemmel S."/>
            <person name="Nahnsen S."/>
            <person name="Gross H."/>
        </authorList>
    </citation>
    <scope>NUCLEOTIDE SEQUENCE [LARGE SCALE GENOMIC DNA]</scope>
    <source>
        <strain evidence="1 2">ATCC 31962</strain>
    </source>
</reference>
<sequence>MKIVATSSGGFAGLPQRHAVDTTVSPDGPLLEAALASSGFFQAGPAPRSEASGADLLRWTITVEADGRRHSVTFTQDGSPASAPWERLLARILAA</sequence>
<dbReference type="Pfam" id="PF20242">
    <property type="entry name" value="Emfourin"/>
    <property type="match status" value="1"/>
</dbReference>
<evidence type="ECO:0000313" key="2">
    <source>
        <dbReference type="Proteomes" id="UP000321323"/>
    </source>
</evidence>
<protein>
    <submittedName>
        <fullName evidence="1">Protealysin inhibitor emfourin</fullName>
    </submittedName>
</protein>
<keyword evidence="2" id="KW-1185">Reference proteome</keyword>